<dbReference type="PANTHER" id="PTHR11037">
    <property type="entry name" value="TRANSCRIPTION FACTOR CP2"/>
    <property type="match status" value="1"/>
</dbReference>
<dbReference type="PANTHER" id="PTHR11037:SF20">
    <property type="entry name" value="PROTEIN GRAINYHEAD"/>
    <property type="match status" value="1"/>
</dbReference>
<evidence type="ECO:0000313" key="1">
    <source>
        <dbReference type="EMBL" id="CAD7568096.1"/>
    </source>
</evidence>
<accession>A0A7R9IW64</accession>
<name>A0A7R9IW64_TIMCA</name>
<reference evidence="1" key="1">
    <citation type="submission" date="2020-11" db="EMBL/GenBank/DDBJ databases">
        <authorList>
            <person name="Tran Van P."/>
        </authorList>
    </citation>
    <scope>NUCLEOTIDE SEQUENCE</scope>
</reference>
<dbReference type="GO" id="GO:0000978">
    <property type="term" value="F:RNA polymerase II cis-regulatory region sequence-specific DNA binding"/>
    <property type="evidence" value="ECO:0007669"/>
    <property type="project" value="TreeGrafter"/>
</dbReference>
<protein>
    <submittedName>
        <fullName evidence="1">(California timema) hypothetical protein</fullName>
    </submittedName>
</protein>
<dbReference type="GO" id="GO:0005634">
    <property type="term" value="C:nucleus"/>
    <property type="evidence" value="ECO:0007669"/>
    <property type="project" value="TreeGrafter"/>
</dbReference>
<dbReference type="GO" id="GO:0001228">
    <property type="term" value="F:DNA-binding transcription activator activity, RNA polymerase II-specific"/>
    <property type="evidence" value="ECO:0007669"/>
    <property type="project" value="TreeGrafter"/>
</dbReference>
<dbReference type="InterPro" id="IPR040167">
    <property type="entry name" value="TF_CP2-like"/>
</dbReference>
<organism evidence="1">
    <name type="scientific">Timema californicum</name>
    <name type="common">California timema</name>
    <name type="synonym">Walking stick</name>
    <dbReference type="NCBI Taxonomy" id="61474"/>
    <lineage>
        <taxon>Eukaryota</taxon>
        <taxon>Metazoa</taxon>
        <taxon>Ecdysozoa</taxon>
        <taxon>Arthropoda</taxon>
        <taxon>Hexapoda</taxon>
        <taxon>Insecta</taxon>
        <taxon>Pterygota</taxon>
        <taxon>Neoptera</taxon>
        <taxon>Polyneoptera</taxon>
        <taxon>Phasmatodea</taxon>
        <taxon>Timematodea</taxon>
        <taxon>Timematoidea</taxon>
        <taxon>Timematidae</taxon>
        <taxon>Timema</taxon>
    </lineage>
</organism>
<sequence>MRGLPLHVQIDTYEDPRDGPVFHRGYCQIKVFCDKFSIPELLLVYSSSSSTVLTRLSVTPFQTHCFKDKFWKFQGYLKKAIANVMIEAAASPCRTSEGGSLLTISSNSSAPSGDLTSDVFGVPLNAERLSRCLVSFCQTTRPWVRVQGAQEGGFFRDCLCSDTFQTSADSQQLLDGMLRHNVERDVTSYVSICFNEHRANVMIEAAASPCRTSEGGSLLTISSNSSAPSGDLTSDVFGVPLNAERLSRCLVSFCQTTRPWVRVQGAQEGGFFRDCLCSDTFQTSADSQQLLDGMLRHNTVPAASNGEVVSHYEERGVTLKLDCFAYDGKIGVRIPVGSTEGLLSVQPFQYSWPERVSITLPIADLAQGEVAIKRVQLFPPLRKQPSITGLDSCPLNLLARRRRGCRRQMARSCVGGKMTRNRPLVKTCDWSGRVSWKGEEGVYKRHKEVEEKLRHSKEDGVTRDEMSCHVLH</sequence>
<proteinExistence type="predicted"/>
<gene>
    <name evidence="1" type="ORF">TCMB3V08_LOCUS871</name>
</gene>
<dbReference type="AlphaFoldDB" id="A0A7R9IW64"/>
<dbReference type="EMBL" id="OE179222">
    <property type="protein sequence ID" value="CAD7568096.1"/>
    <property type="molecule type" value="Genomic_DNA"/>
</dbReference>